<keyword evidence="1" id="KW-0732">Signal</keyword>
<organism evidence="2 3">
    <name type="scientific">Gluconobacter sphaericus NBRC 12467</name>
    <dbReference type="NCBI Taxonomy" id="1307951"/>
    <lineage>
        <taxon>Bacteria</taxon>
        <taxon>Pseudomonadati</taxon>
        <taxon>Pseudomonadota</taxon>
        <taxon>Alphaproteobacteria</taxon>
        <taxon>Acetobacterales</taxon>
        <taxon>Acetobacteraceae</taxon>
        <taxon>Gluconobacter</taxon>
    </lineage>
</organism>
<evidence type="ECO:0000313" key="2">
    <source>
        <dbReference type="EMBL" id="GLQ86312.1"/>
    </source>
</evidence>
<evidence type="ECO:0008006" key="4">
    <source>
        <dbReference type="Google" id="ProtNLM"/>
    </source>
</evidence>
<name>A0AA37SIG7_9PROT</name>
<feature type="signal peptide" evidence="1">
    <location>
        <begin position="1"/>
        <end position="23"/>
    </location>
</feature>
<evidence type="ECO:0000256" key="1">
    <source>
        <dbReference type="SAM" id="SignalP"/>
    </source>
</evidence>
<dbReference type="RefSeq" id="WP_141354029.1">
    <property type="nucleotide sequence ID" value="NZ_BARA01000114.1"/>
</dbReference>
<evidence type="ECO:0000313" key="3">
    <source>
        <dbReference type="Proteomes" id="UP001156708"/>
    </source>
</evidence>
<dbReference type="EMBL" id="BSNZ01000061">
    <property type="protein sequence ID" value="GLQ86312.1"/>
    <property type="molecule type" value="Genomic_DNA"/>
</dbReference>
<dbReference type="InterPro" id="IPR006311">
    <property type="entry name" value="TAT_signal"/>
</dbReference>
<feature type="chain" id="PRO_5041466720" description="Twin-arginine translocation signal domain-containing protein" evidence="1">
    <location>
        <begin position="24"/>
        <end position="184"/>
    </location>
</feature>
<reference evidence="3" key="1">
    <citation type="journal article" date="2019" name="Int. J. Syst. Evol. Microbiol.">
        <title>The Global Catalogue of Microorganisms (GCM) 10K type strain sequencing project: providing services to taxonomists for standard genome sequencing and annotation.</title>
        <authorList>
            <consortium name="The Broad Institute Genomics Platform"/>
            <consortium name="The Broad Institute Genome Sequencing Center for Infectious Disease"/>
            <person name="Wu L."/>
            <person name="Ma J."/>
        </authorList>
    </citation>
    <scope>NUCLEOTIDE SEQUENCE [LARGE SCALE GENOMIC DNA]</scope>
    <source>
        <strain evidence="3">NBRC 12467</strain>
    </source>
</reference>
<protein>
    <recommendedName>
        <fullName evidence="4">Twin-arginine translocation signal domain-containing protein</fullName>
    </recommendedName>
</protein>
<dbReference type="PROSITE" id="PS51318">
    <property type="entry name" value="TAT"/>
    <property type="match status" value="1"/>
</dbReference>
<dbReference type="PROSITE" id="PS51257">
    <property type="entry name" value="PROKAR_LIPOPROTEIN"/>
    <property type="match status" value="1"/>
</dbReference>
<sequence length="184" mass="18308">MRNPSRRGFLRTLGACTAIGALGACTITKNGSVTTVTINVAKVKAYGQAGLNAVSTILDITAVATAIGAPAVSVINIASAALDASLTAFASAAGSSVTVSYDNATMKTRIDSVLADLQKVASDLEAGLKGASSKVSSSILSDASVAVSSLSTVISVFEGLLGVVSARRATMTEAQALRNLGVTA</sequence>
<accession>A0AA37SIG7</accession>
<dbReference type="AlphaFoldDB" id="A0AA37SIG7"/>
<gene>
    <name evidence="2" type="ORF">GCM10007872_32270</name>
</gene>
<dbReference type="Proteomes" id="UP001156708">
    <property type="component" value="Unassembled WGS sequence"/>
</dbReference>
<proteinExistence type="predicted"/>
<comment type="caution">
    <text evidence="2">The sequence shown here is derived from an EMBL/GenBank/DDBJ whole genome shotgun (WGS) entry which is preliminary data.</text>
</comment>
<keyword evidence="3" id="KW-1185">Reference proteome</keyword>